<dbReference type="PANTHER" id="PTHR12770:SF31">
    <property type="entry name" value="RUS FAMILY MEMBER 1"/>
    <property type="match status" value="1"/>
</dbReference>
<keyword evidence="3" id="KW-0812">Transmembrane</keyword>
<sequence>MSEVDLITEQRGANGEVISFVDHDDQILPLNLEKPKSFRKFRKFYNIFEEVIRPRGYPDSVSEDYLKYQIWNTLQSFCNTVSASFKTRTVLKSVGVGDSNANALSAAIIWILRDGTGMIGRILFAWWKGRNFIYNLLGVYSFLKEVILPNGYPDSVSKDYLEYQIWDTCQAFCSTIIGAFKTRAVLKGVGVGDSTASALSAAITWILRDGTGMFGRILFAWWKGSELDCDCKKWRYFADILNDAAMLVELCLPFYASISMQVLCVTSTMYAIVGISGGATRASITHHQAIRDNMAEISAKDGTQETIVNLIGSFGSIFLLNYFSSSRAEWILIISLMVLHLYTNFLAVKALIFNTFNRERLALVLKSYFTIGSVLNPAKVNVNESVLLGFGLNGLKRMCGFDIVLGESIKKSLNDYAAADIKLLQSVYKDKKYMLLVNGTKKKIYVCLEKGETAADVIAGYFHAVCLGIATSIYNSLDLDIYARRQLHHPTPITRLYTYMKSYEKSHNHFRNLPPNYLMDFNEFVKQEHSMFFTALDIQGWNIDSHSLAVGEFRIDWKSSQSKKTI</sequence>
<evidence type="ECO:0000256" key="1">
    <source>
        <dbReference type="ARBA" id="ARBA00004370"/>
    </source>
</evidence>
<evidence type="ECO:0000256" key="5">
    <source>
        <dbReference type="ARBA" id="ARBA00023136"/>
    </source>
</evidence>
<dbReference type="EMBL" id="KB741014">
    <property type="protein sequence ID" value="ENN75403.1"/>
    <property type="molecule type" value="Genomic_DNA"/>
</dbReference>
<proteinExistence type="inferred from homology"/>
<dbReference type="Pfam" id="PF04884">
    <property type="entry name" value="UVB_sens_prot"/>
    <property type="match status" value="2"/>
</dbReference>
<dbReference type="OrthoDB" id="364779at2759"/>
<dbReference type="Pfam" id="PF24160">
    <property type="entry name" value="UVB_sens_C"/>
    <property type="match status" value="1"/>
</dbReference>
<reference evidence="8" key="1">
    <citation type="journal article" date="2013" name="Genome Biol.">
        <title>Draft genome of the mountain pine beetle, Dendroctonus ponderosae Hopkins, a major forest pest.</title>
        <authorList>
            <person name="Keeling C.I."/>
            <person name="Yuen M.M."/>
            <person name="Liao N.Y."/>
            <person name="Docking T.R."/>
            <person name="Chan S.K."/>
            <person name="Taylor G.A."/>
            <person name="Palmquist D.L."/>
            <person name="Jackman S.D."/>
            <person name="Nguyen A."/>
            <person name="Li M."/>
            <person name="Henderson H."/>
            <person name="Janes J.K."/>
            <person name="Zhao Y."/>
            <person name="Pandoh P."/>
            <person name="Moore R."/>
            <person name="Sperling F.A."/>
            <person name="Huber D.P."/>
            <person name="Birol I."/>
            <person name="Jones S.J."/>
            <person name="Bohlmann J."/>
        </authorList>
    </citation>
    <scope>NUCLEOTIDE SEQUENCE</scope>
</reference>
<feature type="domain" description="Root UVB sensitive protein C-terminal" evidence="7">
    <location>
        <begin position="374"/>
        <end position="557"/>
    </location>
</feature>
<evidence type="ECO:0000256" key="3">
    <source>
        <dbReference type="ARBA" id="ARBA00022692"/>
    </source>
</evidence>
<keyword evidence="4" id="KW-1133">Transmembrane helix</keyword>
<dbReference type="GO" id="GO:0016020">
    <property type="term" value="C:membrane"/>
    <property type="evidence" value="ECO:0007669"/>
    <property type="project" value="UniProtKB-SubCell"/>
</dbReference>
<dbReference type="InterPro" id="IPR006968">
    <property type="entry name" value="RUS_fam"/>
</dbReference>
<evidence type="ECO:0000259" key="7">
    <source>
        <dbReference type="Pfam" id="PF24160"/>
    </source>
</evidence>
<organism evidence="8">
    <name type="scientific">Dendroctonus ponderosae</name>
    <name type="common">Mountain pine beetle</name>
    <dbReference type="NCBI Taxonomy" id="77166"/>
    <lineage>
        <taxon>Eukaryota</taxon>
        <taxon>Metazoa</taxon>
        <taxon>Ecdysozoa</taxon>
        <taxon>Arthropoda</taxon>
        <taxon>Hexapoda</taxon>
        <taxon>Insecta</taxon>
        <taxon>Pterygota</taxon>
        <taxon>Neoptera</taxon>
        <taxon>Endopterygota</taxon>
        <taxon>Coleoptera</taxon>
        <taxon>Polyphaga</taxon>
        <taxon>Cucujiformia</taxon>
        <taxon>Curculionidae</taxon>
        <taxon>Scolytinae</taxon>
        <taxon>Dendroctonus</taxon>
    </lineage>
</organism>
<feature type="domain" description="Protein root UVB sensitive/RUS" evidence="6">
    <location>
        <begin position="139"/>
        <end position="369"/>
    </location>
</feature>
<evidence type="ECO:0000256" key="4">
    <source>
        <dbReference type="ARBA" id="ARBA00022989"/>
    </source>
</evidence>
<name>N6TCD4_DENPD</name>
<dbReference type="InterPro" id="IPR055412">
    <property type="entry name" value="UVB_sens_C"/>
</dbReference>
<dbReference type="PANTHER" id="PTHR12770">
    <property type="entry name" value="RUS1 FAMILY PROTEIN C16ORF58"/>
    <property type="match status" value="1"/>
</dbReference>
<evidence type="ECO:0008006" key="9">
    <source>
        <dbReference type="Google" id="ProtNLM"/>
    </source>
</evidence>
<feature type="domain" description="Protein root UVB sensitive/RUS" evidence="6">
    <location>
        <begin position="41"/>
        <end position="132"/>
    </location>
</feature>
<dbReference type="HOGENOM" id="CLU_015325_5_1_1"/>
<evidence type="ECO:0000259" key="6">
    <source>
        <dbReference type="Pfam" id="PF04884"/>
    </source>
</evidence>
<accession>N6TCD4</accession>
<dbReference type="InterPro" id="IPR054549">
    <property type="entry name" value="UVB_sens_RUS_dom"/>
</dbReference>
<comment type="similarity">
    <text evidence="2">Belongs to the RUS1 family.</text>
</comment>
<evidence type="ECO:0000313" key="8">
    <source>
        <dbReference type="EMBL" id="ENN75403.1"/>
    </source>
</evidence>
<protein>
    <recommendedName>
        <fullName evidence="9">DUF647 domain-containing protein</fullName>
    </recommendedName>
</protein>
<keyword evidence="5" id="KW-0472">Membrane</keyword>
<evidence type="ECO:0000256" key="2">
    <source>
        <dbReference type="ARBA" id="ARBA00007558"/>
    </source>
</evidence>
<gene>
    <name evidence="8" type="ORF">YQE_07954</name>
</gene>
<feature type="non-terminal residue" evidence="8">
    <location>
        <position position="1"/>
    </location>
</feature>
<comment type="subcellular location">
    <subcellularLocation>
        <location evidence="1">Membrane</location>
    </subcellularLocation>
</comment>
<dbReference type="AlphaFoldDB" id="N6TCD4"/>